<feature type="binding site" evidence="3">
    <location>
        <position position="69"/>
    </location>
    <ligand>
        <name>Zn(2+)</name>
        <dbReference type="ChEBI" id="CHEBI:29105"/>
        <label>2</label>
    </ligand>
</feature>
<dbReference type="PANTHER" id="PTHR11596:SF5">
    <property type="entry name" value="ALKALINE PHOSPHATASE"/>
    <property type="match status" value="1"/>
</dbReference>
<comment type="cofactor">
    <cofactor evidence="3">
        <name>Zn(2+)</name>
        <dbReference type="ChEBI" id="CHEBI:29105"/>
    </cofactor>
    <text evidence="3">Binds 2 Zn(2+) ions.</text>
</comment>
<feature type="binding site" evidence="3">
    <location>
        <position position="182"/>
    </location>
    <ligand>
        <name>Mg(2+)</name>
        <dbReference type="ChEBI" id="CHEBI:18420"/>
    </ligand>
</feature>
<accession>A0A553JHB8</accession>
<feature type="binding site" evidence="3">
    <location>
        <position position="184"/>
    </location>
    <ligand>
        <name>Mg(2+)</name>
        <dbReference type="ChEBI" id="CHEBI:18420"/>
    </ligand>
</feature>
<dbReference type="SUPFAM" id="SSF53649">
    <property type="entry name" value="Alkaline phosphatase-like"/>
    <property type="match status" value="1"/>
</dbReference>
<feature type="signal peptide" evidence="5">
    <location>
        <begin position="1"/>
        <end position="28"/>
    </location>
</feature>
<evidence type="ECO:0000256" key="3">
    <source>
        <dbReference type="PIRSR" id="PIRSR601952-2"/>
    </source>
</evidence>
<dbReference type="PANTHER" id="PTHR11596">
    <property type="entry name" value="ALKALINE PHOSPHATASE"/>
    <property type="match status" value="1"/>
</dbReference>
<dbReference type="InterPro" id="IPR001952">
    <property type="entry name" value="Alkaline_phosphatase"/>
</dbReference>
<feature type="binding site" evidence="3">
    <location>
        <position position="386"/>
    </location>
    <ligand>
        <name>Zn(2+)</name>
        <dbReference type="ChEBI" id="CHEBI:29105"/>
        <label>2</label>
    </ligand>
</feature>
<keyword evidence="3" id="KW-0862">Zinc</keyword>
<keyword evidence="3" id="KW-0460">Magnesium</keyword>
<dbReference type="AlphaFoldDB" id="A0A553JHB8"/>
<dbReference type="GO" id="GO:0046872">
    <property type="term" value="F:metal ion binding"/>
    <property type="evidence" value="ECO:0007669"/>
    <property type="project" value="UniProtKB-KW"/>
</dbReference>
<dbReference type="SMART" id="SM00098">
    <property type="entry name" value="alkPPc"/>
    <property type="match status" value="1"/>
</dbReference>
<feature type="chain" id="PRO_5022076289" evidence="5">
    <location>
        <begin position="29"/>
        <end position="505"/>
    </location>
</feature>
<dbReference type="Gene3D" id="3.40.720.10">
    <property type="entry name" value="Alkaline Phosphatase, subunit A"/>
    <property type="match status" value="1"/>
</dbReference>
<feature type="binding site" evidence="3">
    <location>
        <position position="344"/>
    </location>
    <ligand>
        <name>Mg(2+)</name>
        <dbReference type="ChEBI" id="CHEBI:18420"/>
    </ligand>
</feature>
<gene>
    <name evidence="6" type="ORF">FN961_22935</name>
</gene>
<keyword evidence="1" id="KW-0597">Phosphoprotein</keyword>
<feature type="binding site" evidence="3">
    <location>
        <position position="69"/>
    </location>
    <ligand>
        <name>Mg(2+)</name>
        <dbReference type="ChEBI" id="CHEBI:18420"/>
    </ligand>
</feature>
<dbReference type="Pfam" id="PF00245">
    <property type="entry name" value="Alk_phosphatase"/>
    <property type="match status" value="1"/>
</dbReference>
<keyword evidence="3" id="KW-0479">Metal-binding</keyword>
<name>A0A553JHB8_SHEHA</name>
<keyword evidence="7" id="KW-1185">Reference proteome</keyword>
<dbReference type="RefSeq" id="WP_144042483.1">
    <property type="nucleotide sequence ID" value="NZ_BMPL01000049.1"/>
</dbReference>
<dbReference type="EMBL" id="VKGK01000043">
    <property type="protein sequence ID" value="TRY11828.1"/>
    <property type="molecule type" value="Genomic_DNA"/>
</dbReference>
<keyword evidence="5" id="KW-0732">Signal</keyword>
<evidence type="ECO:0000256" key="5">
    <source>
        <dbReference type="SAM" id="SignalP"/>
    </source>
</evidence>
<dbReference type="CDD" id="cd16012">
    <property type="entry name" value="ALP"/>
    <property type="match status" value="1"/>
</dbReference>
<dbReference type="InterPro" id="IPR017850">
    <property type="entry name" value="Alkaline_phosphatase_core_sf"/>
</dbReference>
<feature type="binding site" evidence="3">
    <location>
        <position position="339"/>
    </location>
    <ligand>
        <name>Mg(2+)</name>
        <dbReference type="ChEBI" id="CHEBI:18420"/>
    </ligand>
</feature>
<sequence length="505" mass="53885">MIVINMKNIAALASCSLVTMTVTMAANAAVLPSNQTNSQWFKSSALNFTEKTQQENKGKAKNVILFVGDGMGVSTLTAARIFQGQQVQGNEGGEENFLSFEQFAHTALVKTYNTNQQTPDSAGTMTAIATGVKSKAGVLSVSDTSLRANCLSSKGNELITLVDLANAKGLSTGVVSTARITHATPAATYSNTPERNWEADSNLPAEAVANECKDIAYQLVMRDEANALSVALGGGRRNFIPDTVTDEENKKGRRSDGVNLTKNWTDNLSNAAYVWDKTGFDAIDTASTDHLLGLFNSSHMEYEADRQDDTAGEPSLTQMTTKSIDILKKNEQGYLLIVESGRIDHAHHAGNAHRALMDTVELSNAVQAAVNSTDPDDTLIMVTADHSHVFTIAGYPKRGNPILGLVHNVDGNVAIADDGKPYTTLGYTNGPGAVIGQRDDLTSVDTQEKGFMQQALVPMGSETHAGEDISLHATGPGSHLVQGVIEQNVIFHIINQAQSLGGTKY</sequence>
<organism evidence="6 7">
    <name type="scientific">Shewanella hanedai</name>
    <name type="common">Alteromonas hanedai</name>
    <dbReference type="NCBI Taxonomy" id="25"/>
    <lineage>
        <taxon>Bacteria</taxon>
        <taxon>Pseudomonadati</taxon>
        <taxon>Pseudomonadota</taxon>
        <taxon>Gammaproteobacteria</taxon>
        <taxon>Alteromonadales</taxon>
        <taxon>Shewanellaceae</taxon>
        <taxon>Shewanella</taxon>
    </lineage>
</organism>
<feature type="binding site" evidence="3">
    <location>
        <position position="385"/>
    </location>
    <ligand>
        <name>Zn(2+)</name>
        <dbReference type="ChEBI" id="CHEBI:29105"/>
        <label>2</label>
    </ligand>
</feature>
<dbReference type="GO" id="GO:0004035">
    <property type="term" value="F:alkaline phosphatase activity"/>
    <property type="evidence" value="ECO:0007669"/>
    <property type="project" value="TreeGrafter"/>
</dbReference>
<evidence type="ECO:0000313" key="7">
    <source>
        <dbReference type="Proteomes" id="UP000318126"/>
    </source>
</evidence>
<proteinExistence type="inferred from homology"/>
<evidence type="ECO:0000313" key="6">
    <source>
        <dbReference type="EMBL" id="TRY11828.1"/>
    </source>
</evidence>
<evidence type="ECO:0000256" key="4">
    <source>
        <dbReference type="RuleBase" id="RU003946"/>
    </source>
</evidence>
<reference evidence="7" key="1">
    <citation type="submission" date="2019-07" db="EMBL/GenBank/DDBJ databases">
        <title>Shewanella sp. YLB-08 draft genomic sequence.</title>
        <authorList>
            <person name="Yu L."/>
        </authorList>
    </citation>
    <scope>NUCLEOTIDE SEQUENCE [LARGE SCALE GENOMIC DNA]</scope>
    <source>
        <strain evidence="7">JCM 20706</strain>
    </source>
</reference>
<evidence type="ECO:0000256" key="1">
    <source>
        <dbReference type="ARBA" id="ARBA00022553"/>
    </source>
</evidence>
<dbReference type="PRINTS" id="PR00113">
    <property type="entry name" value="ALKPHPHTASE"/>
</dbReference>
<comment type="caution">
    <text evidence="6">The sequence shown here is derived from an EMBL/GenBank/DDBJ whole genome shotgun (WGS) entry which is preliminary data.</text>
</comment>
<comment type="similarity">
    <text evidence="4">Belongs to the alkaline phosphatase family.</text>
</comment>
<comment type="cofactor">
    <cofactor evidence="3">
        <name>Mg(2+)</name>
        <dbReference type="ChEBI" id="CHEBI:18420"/>
    </cofactor>
    <text evidence="3">Binds 1 Mg(2+) ion.</text>
</comment>
<evidence type="ECO:0000256" key="2">
    <source>
        <dbReference type="PIRSR" id="PIRSR601952-1"/>
    </source>
</evidence>
<feature type="binding site" evidence="3">
    <location>
        <position position="464"/>
    </location>
    <ligand>
        <name>Zn(2+)</name>
        <dbReference type="ChEBI" id="CHEBI:29105"/>
        <label>2</label>
    </ligand>
</feature>
<feature type="binding site" evidence="3">
    <location>
        <position position="348"/>
    </location>
    <ligand>
        <name>Zn(2+)</name>
        <dbReference type="ChEBI" id="CHEBI:29105"/>
        <label>2</label>
    </ligand>
</feature>
<protein>
    <submittedName>
        <fullName evidence="6">Alkaline phosphatase</fullName>
    </submittedName>
</protein>
<dbReference type="Proteomes" id="UP000318126">
    <property type="component" value="Unassembled WGS sequence"/>
</dbReference>
<feature type="active site" description="Phosphoserine intermediate" evidence="2">
    <location>
        <position position="121"/>
    </location>
</feature>
<dbReference type="OrthoDB" id="9794455at2"/>